<sequence length="144" mass="15397">MTKFRTTLLTGAITLAIGLAAATPAQAASSYYHDFGGKPGITALINQFVGNVAADKRINFYFAHTNIPALKAALVEQVCNLEGGPCTFDMSMRAIHKNMGVTQNAFNALAEDMIHAMDEQQIPTAAQNNLLAKLAAMEPEIVTK</sequence>
<evidence type="ECO:0000256" key="2">
    <source>
        <dbReference type="ARBA" id="ARBA00022617"/>
    </source>
</evidence>
<proteinExistence type="predicted"/>
<organism evidence="7 8">
    <name type="scientific">Acidiphilium acidophilum</name>
    <name type="common">Thiobacillus acidophilus</name>
    <dbReference type="NCBI Taxonomy" id="76588"/>
    <lineage>
        <taxon>Bacteria</taxon>
        <taxon>Pseudomonadati</taxon>
        <taxon>Pseudomonadota</taxon>
        <taxon>Alphaproteobacteria</taxon>
        <taxon>Acetobacterales</taxon>
        <taxon>Acidocellaceae</taxon>
        <taxon>Acidiphilium</taxon>
    </lineage>
</organism>
<comment type="caution">
    <text evidence="7">The sequence shown here is derived from an EMBL/GenBank/DDBJ whole genome shotgun (WGS) entry which is preliminary data.</text>
</comment>
<feature type="chain" id="PRO_5043981738" evidence="6">
    <location>
        <begin position="28"/>
        <end position="144"/>
    </location>
</feature>
<dbReference type="SUPFAM" id="SSF46458">
    <property type="entry name" value="Globin-like"/>
    <property type="match status" value="1"/>
</dbReference>
<dbReference type="AlphaFoldDB" id="A0AAW9DMT4"/>
<evidence type="ECO:0000256" key="5">
    <source>
        <dbReference type="PIRSR" id="PIRSR601486-1"/>
    </source>
</evidence>
<dbReference type="GO" id="GO:0019825">
    <property type="term" value="F:oxygen binding"/>
    <property type="evidence" value="ECO:0007669"/>
    <property type="project" value="InterPro"/>
</dbReference>
<dbReference type="GO" id="GO:0046872">
    <property type="term" value="F:metal ion binding"/>
    <property type="evidence" value="ECO:0007669"/>
    <property type="project" value="UniProtKB-KW"/>
</dbReference>
<keyword evidence="3 5" id="KW-0479">Metal-binding</keyword>
<dbReference type="Pfam" id="PF01152">
    <property type="entry name" value="Bac_globin"/>
    <property type="match status" value="1"/>
</dbReference>
<dbReference type="Proteomes" id="UP001279553">
    <property type="component" value="Unassembled WGS sequence"/>
</dbReference>
<dbReference type="Gene3D" id="1.10.490.10">
    <property type="entry name" value="Globins"/>
    <property type="match status" value="1"/>
</dbReference>
<keyword evidence="6" id="KW-0732">Signal</keyword>
<gene>
    <name evidence="7" type="ORF">SIL87_05950</name>
</gene>
<evidence type="ECO:0000256" key="6">
    <source>
        <dbReference type="SAM" id="SignalP"/>
    </source>
</evidence>
<name>A0AAW9DMT4_ACIAO</name>
<dbReference type="GO" id="GO:0020037">
    <property type="term" value="F:heme binding"/>
    <property type="evidence" value="ECO:0007669"/>
    <property type="project" value="InterPro"/>
</dbReference>
<dbReference type="InterPro" id="IPR012292">
    <property type="entry name" value="Globin/Proto"/>
</dbReference>
<keyword evidence="8" id="KW-1185">Reference proteome</keyword>
<evidence type="ECO:0000313" key="8">
    <source>
        <dbReference type="Proteomes" id="UP001279553"/>
    </source>
</evidence>
<evidence type="ECO:0000256" key="3">
    <source>
        <dbReference type="ARBA" id="ARBA00022723"/>
    </source>
</evidence>
<dbReference type="RefSeq" id="WP_319613265.1">
    <property type="nucleotide sequence ID" value="NZ_JAWXYB010000018.1"/>
</dbReference>
<keyword evidence="2 5" id="KW-0349">Heme</keyword>
<dbReference type="EMBL" id="JAWXYB010000018">
    <property type="protein sequence ID" value="MDX5930310.1"/>
    <property type="molecule type" value="Genomic_DNA"/>
</dbReference>
<feature type="signal peptide" evidence="6">
    <location>
        <begin position="1"/>
        <end position="27"/>
    </location>
</feature>
<accession>A0AAW9DMT4</accession>
<dbReference type="CDD" id="cd00454">
    <property type="entry name" value="TrHb1_N"/>
    <property type="match status" value="1"/>
</dbReference>
<protein>
    <submittedName>
        <fullName evidence="7">Group 1 truncated hemoglobin</fullName>
    </submittedName>
</protein>
<keyword evidence="4 5" id="KW-0408">Iron</keyword>
<reference evidence="7 8" key="1">
    <citation type="submission" date="2023-11" db="EMBL/GenBank/DDBJ databases">
        <title>MicrobeMod: A computational toolkit for identifying prokaryotic methylation and restriction-modification with nanopore sequencing.</title>
        <authorList>
            <person name="Crits-Christoph A."/>
            <person name="Kang S.C."/>
            <person name="Lee H."/>
            <person name="Ostrov N."/>
        </authorList>
    </citation>
    <scope>NUCLEOTIDE SEQUENCE [LARGE SCALE GENOMIC DNA]</scope>
    <source>
        <strain evidence="7 8">DSMZ 700</strain>
    </source>
</reference>
<evidence type="ECO:0000256" key="1">
    <source>
        <dbReference type="ARBA" id="ARBA00022448"/>
    </source>
</evidence>
<evidence type="ECO:0000256" key="4">
    <source>
        <dbReference type="ARBA" id="ARBA00023004"/>
    </source>
</evidence>
<keyword evidence="1" id="KW-0813">Transport</keyword>
<evidence type="ECO:0000313" key="7">
    <source>
        <dbReference type="EMBL" id="MDX5930310.1"/>
    </source>
</evidence>
<feature type="binding site" description="distal binding residue" evidence="5">
    <location>
        <position position="96"/>
    </location>
    <ligand>
        <name>heme</name>
        <dbReference type="ChEBI" id="CHEBI:30413"/>
    </ligand>
    <ligandPart>
        <name>Fe</name>
        <dbReference type="ChEBI" id="CHEBI:18248"/>
    </ligandPart>
</feature>
<dbReference type="InterPro" id="IPR001486">
    <property type="entry name" value="Hemoglobin_trunc"/>
</dbReference>
<dbReference type="InterPro" id="IPR009050">
    <property type="entry name" value="Globin-like_sf"/>
</dbReference>